<sequence length="1241" mass="138562">MAQKLKTTLSSQGSNFPGFFFPDRQLEIGDMEPEQKVDYLDKVSDLFSSKRFAGAFPHIQCDLAKPWDEHYDHQALTLAWNNYLNVDDEIKITLPVIEESEEQLCLGPLTERLVIEKKTVNSKVCSEDHNLSEPISKQYAKMALGKDKSDLTIFGTFKAFLPIEYVDDHADWDVSKLLELNKNEEVVAPRETLKDTFVELTASLQGIEAVPEEEPKFSVAFNSKAKNTRVKVAEAEQAKLEDQKDKYKTALCKRFLKDNHCYLEDKCTFAHGEDELRWMAINFHYKNIQNKAKTCTNYLREENVNCSESEFKCTSGKCVPKKWQCDGESDCDDASDESPDRCAARTCGPDEWSCGTKGGRCIPLAWLCDEHNDCEDGSDEEVCNQTCTEEEFTCSNGKCIQKQWICDREDDCGDGSDEKACPEHKCDQVNDFACGDGYCVTKKWRCDGDVDCPDASDEKGCQSKEKPNKTNSTLDGSVTLIACATTEFQCLNKVYCIHHSWLCDGDPDCPDGSDEAVEQCGTKVQCRSDQFQCDNGECIPGHLQCSGVSECKDGSDEIKCRDPSLGCNSTVEYDCANDGTMCVPLSKLCDGNNDCGAWQDEPKGECHVNECLVKNGGCDHKCVDLPIGHQCECKQGYVLVGDRSCQDVNECLTPGTCSQRCINRPGDFKCQCLKGYLRDPMDKTRCRAAEGHPSLLFAHKSDIRKISLDRGGAMSSIVNETRSSCAVDYVFKTGMIFWAPIDEGSKQEVVIDHNIVTADGLACDWVYSHLFWSDTGTNSIMMSDFGGKLLARVIKDDLEEPRSIAVYPEKGWLFWSDWGEKPRIERSGMDGSHRSVIVSESVRWPNGITLDLVLERVYWIDAKLNLVGSADLDGAHSRVVFYSPDQLKHPFSISLFEDWMYWTDWDKNAIFKANKFNGSDVMPVTAMNMKQIPMVVHVYHPYRQPDTTNHCLPLNGRCSHICLPAPQLTKRSAKTTCFCPLGMKLGQDNLNCEVDPFYSEPDHDSGMELFHVNAINHTQPQQSLEWNTTALESFFDDDESNNNNNNNNSNTSNSSSTLATSESPMVAPLWSSFFEETNYQFSNASVMLNNQNDEPDSSSFADRARTRDRLQSLSSSRSSVAHPEGFMAGIAIGASAGVLVLIAIIGIALYRRCWYKSLQTINFDNPVYRKATITDEPMSNLMSSRDTQSSLASSLLSTPSTCPTTRTFTSSTLAQEASEITEVEPLTSNSESKCSSSDSIV</sequence>
<name>A0A553PDI4_TIGCA</name>
<dbReference type="InterPro" id="IPR051221">
    <property type="entry name" value="LDLR-related"/>
</dbReference>
<dbReference type="FunFam" id="2.10.25.10:FF:000009">
    <property type="entry name" value="Low-density lipoprotein receptor isoform 1"/>
    <property type="match status" value="1"/>
</dbReference>
<dbReference type="Gene3D" id="4.10.1000.10">
    <property type="entry name" value="Zinc finger, CCCH-type"/>
    <property type="match status" value="1"/>
</dbReference>
<feature type="repeat" description="LDL-receptor class B" evidence="17">
    <location>
        <begin position="855"/>
        <end position="899"/>
    </location>
</feature>
<evidence type="ECO:0000256" key="1">
    <source>
        <dbReference type="ARBA" id="ARBA00004251"/>
    </source>
</evidence>
<evidence type="ECO:0000259" key="22">
    <source>
        <dbReference type="PROSITE" id="PS50103"/>
    </source>
</evidence>
<keyword evidence="24" id="KW-1185">Reference proteome</keyword>
<dbReference type="SMART" id="SM00181">
    <property type="entry name" value="EGF"/>
    <property type="match status" value="3"/>
</dbReference>
<dbReference type="InterPro" id="IPR036055">
    <property type="entry name" value="LDL_receptor-like_sf"/>
</dbReference>
<dbReference type="InterPro" id="IPR001881">
    <property type="entry name" value="EGF-like_Ca-bd_dom"/>
</dbReference>
<dbReference type="InterPro" id="IPR000033">
    <property type="entry name" value="LDLR_classB_rpt"/>
</dbReference>
<feature type="disulfide bond" evidence="16">
    <location>
        <begin position="368"/>
        <end position="383"/>
    </location>
</feature>
<dbReference type="SUPFAM" id="SSF57196">
    <property type="entry name" value="EGF/Laminin"/>
    <property type="match status" value="3"/>
</dbReference>
<dbReference type="SUPFAM" id="SSF63825">
    <property type="entry name" value="YWTD domain"/>
    <property type="match status" value="1"/>
</dbReference>
<dbReference type="GO" id="GO:0006898">
    <property type="term" value="P:receptor-mediated endocytosis"/>
    <property type="evidence" value="ECO:0007669"/>
    <property type="project" value="TreeGrafter"/>
</dbReference>
<dbReference type="SMART" id="SM00356">
    <property type="entry name" value="ZnF_C3H1"/>
    <property type="match status" value="1"/>
</dbReference>
<evidence type="ECO:0000256" key="8">
    <source>
        <dbReference type="ARBA" id="ARBA00022737"/>
    </source>
</evidence>
<evidence type="ECO:0000256" key="7">
    <source>
        <dbReference type="ARBA" id="ARBA00022729"/>
    </source>
</evidence>
<dbReference type="SUPFAM" id="SSF90229">
    <property type="entry name" value="CCCH zinc finger"/>
    <property type="match status" value="1"/>
</dbReference>
<keyword evidence="14" id="KW-0675">Receptor</keyword>
<dbReference type="CDD" id="cd00112">
    <property type="entry name" value="LDLa"/>
    <property type="match status" value="6"/>
</dbReference>
<reference evidence="23 24" key="1">
    <citation type="journal article" date="2018" name="Nat. Ecol. Evol.">
        <title>Genomic signatures of mitonuclear coevolution across populations of Tigriopus californicus.</title>
        <authorList>
            <person name="Barreto F.S."/>
            <person name="Watson E.T."/>
            <person name="Lima T.G."/>
            <person name="Willett C.S."/>
            <person name="Edmands S."/>
            <person name="Li W."/>
            <person name="Burton R.S."/>
        </authorList>
    </citation>
    <scope>NUCLEOTIDE SEQUENCE [LARGE SCALE GENOMIC DNA]</scope>
    <source>
        <strain evidence="23 24">San Diego</strain>
    </source>
</reference>
<evidence type="ECO:0000256" key="15">
    <source>
        <dbReference type="ARBA" id="ARBA00023180"/>
    </source>
</evidence>
<gene>
    <name evidence="23" type="ORF">TCAL_10501</name>
</gene>
<dbReference type="PRINTS" id="PR00261">
    <property type="entry name" value="LDLRECEPTOR"/>
</dbReference>
<keyword evidence="5 21" id="KW-0812">Transmembrane</keyword>
<dbReference type="GO" id="GO:0016324">
    <property type="term" value="C:apical plasma membrane"/>
    <property type="evidence" value="ECO:0007669"/>
    <property type="project" value="TreeGrafter"/>
</dbReference>
<dbReference type="FunFam" id="4.10.400.10:FF:000015">
    <property type="entry name" value="Low-density lipoprotein receptor-related protein 1"/>
    <property type="match status" value="1"/>
</dbReference>
<dbReference type="STRING" id="6832.A0A553PDI4"/>
<dbReference type="Proteomes" id="UP000318571">
    <property type="component" value="Chromosome 2"/>
</dbReference>
<evidence type="ECO:0000256" key="12">
    <source>
        <dbReference type="ARBA" id="ARBA00023136"/>
    </source>
</evidence>
<feature type="disulfide bond" evidence="16">
    <location>
        <begin position="446"/>
        <end position="461"/>
    </location>
</feature>
<dbReference type="Pfam" id="PF12662">
    <property type="entry name" value="cEGF"/>
    <property type="match status" value="1"/>
</dbReference>
<dbReference type="SMART" id="SM00192">
    <property type="entry name" value="LDLa"/>
    <property type="match status" value="7"/>
</dbReference>
<protein>
    <recommendedName>
        <fullName evidence="22">C3H1-type domain-containing protein</fullName>
    </recommendedName>
</protein>
<dbReference type="InterPro" id="IPR023415">
    <property type="entry name" value="LDLR_class-A_CS"/>
</dbReference>
<keyword evidence="12 21" id="KW-0472">Membrane</keyword>
<feature type="disulfide bond" evidence="16">
    <location>
        <begin position="533"/>
        <end position="551"/>
    </location>
</feature>
<feature type="domain" description="C3H1-type" evidence="22">
    <location>
        <begin position="246"/>
        <end position="274"/>
    </location>
</feature>
<feature type="disulfide bond" evidence="16">
    <location>
        <begin position="406"/>
        <end position="421"/>
    </location>
</feature>
<evidence type="ECO:0000256" key="9">
    <source>
        <dbReference type="ARBA" id="ARBA00022771"/>
    </source>
</evidence>
<dbReference type="InterPro" id="IPR018097">
    <property type="entry name" value="EGF_Ca-bd_CS"/>
</dbReference>
<dbReference type="InterPro" id="IPR000571">
    <property type="entry name" value="Znf_CCCH"/>
</dbReference>
<dbReference type="GO" id="GO:0005509">
    <property type="term" value="F:calcium ion binding"/>
    <property type="evidence" value="ECO:0007669"/>
    <property type="project" value="InterPro"/>
</dbReference>
<keyword evidence="2" id="KW-1003">Cell membrane</keyword>
<dbReference type="PROSITE" id="PS51120">
    <property type="entry name" value="LDLRB"/>
    <property type="match status" value="3"/>
</dbReference>
<evidence type="ECO:0000256" key="21">
    <source>
        <dbReference type="SAM" id="Phobius"/>
    </source>
</evidence>
<dbReference type="GO" id="GO:0043235">
    <property type="term" value="C:receptor complex"/>
    <property type="evidence" value="ECO:0007669"/>
    <property type="project" value="TreeGrafter"/>
</dbReference>
<keyword evidence="8" id="KW-0677">Repeat</keyword>
<dbReference type="SMART" id="SM00135">
    <property type="entry name" value="LY"/>
    <property type="match status" value="4"/>
</dbReference>
<feature type="disulfide bond" evidence="16">
    <location>
        <begin position="306"/>
        <end position="318"/>
    </location>
</feature>
<feature type="coiled-coil region" evidence="19">
    <location>
        <begin position="223"/>
        <end position="253"/>
    </location>
</feature>
<feature type="disulfide bond" evidence="16">
    <location>
        <begin position="394"/>
        <end position="412"/>
    </location>
</feature>
<dbReference type="SMART" id="SM00179">
    <property type="entry name" value="EGF_CA"/>
    <property type="match status" value="2"/>
</dbReference>
<keyword evidence="4" id="KW-0254">Endocytosis</keyword>
<dbReference type="EMBL" id="VCGU01000005">
    <property type="protein sequence ID" value="TRY75741.1"/>
    <property type="molecule type" value="Genomic_DNA"/>
</dbReference>
<feature type="transmembrane region" description="Helical" evidence="21">
    <location>
        <begin position="1126"/>
        <end position="1150"/>
    </location>
</feature>
<dbReference type="FunFam" id="2.120.10.30:FF:000241">
    <property type="entry name" value="Low-density lipoprotein receptor-related protein 6"/>
    <property type="match status" value="1"/>
</dbReference>
<keyword evidence="3" id="KW-0245">EGF-like domain</keyword>
<dbReference type="FunFam" id="4.10.400.10:FF:000034">
    <property type="entry name" value="Low-density lipoprotein receptor-related protein 2"/>
    <property type="match status" value="1"/>
</dbReference>
<keyword evidence="15" id="KW-0325">Glycoprotein</keyword>
<dbReference type="Pfam" id="PF00058">
    <property type="entry name" value="Ldl_recept_b"/>
    <property type="match status" value="3"/>
</dbReference>
<feature type="disulfide bond" evidence="16">
    <location>
        <begin position="313"/>
        <end position="331"/>
    </location>
</feature>
<feature type="disulfide bond" evidence="16">
    <location>
        <begin position="387"/>
        <end position="399"/>
    </location>
</feature>
<evidence type="ECO:0000256" key="10">
    <source>
        <dbReference type="ARBA" id="ARBA00022833"/>
    </source>
</evidence>
<dbReference type="CDD" id="cd00054">
    <property type="entry name" value="EGF_CA"/>
    <property type="match status" value="1"/>
</dbReference>
<evidence type="ECO:0000256" key="13">
    <source>
        <dbReference type="ARBA" id="ARBA00023157"/>
    </source>
</evidence>
<evidence type="ECO:0000256" key="2">
    <source>
        <dbReference type="ARBA" id="ARBA00022475"/>
    </source>
</evidence>
<evidence type="ECO:0000313" key="24">
    <source>
        <dbReference type="Proteomes" id="UP000318571"/>
    </source>
</evidence>
<feature type="compositionally biased region" description="Low complexity" evidence="20">
    <location>
        <begin position="1228"/>
        <end position="1241"/>
    </location>
</feature>
<feature type="compositionally biased region" description="Low complexity" evidence="20">
    <location>
        <begin position="1041"/>
        <end position="1057"/>
    </location>
</feature>
<feature type="region of interest" description="Disordered" evidence="20">
    <location>
        <begin position="1035"/>
        <end position="1060"/>
    </location>
</feature>
<accession>A0A553PDI4</accession>
<keyword evidence="9 18" id="KW-0863">Zinc-finger</keyword>
<comment type="caution">
    <text evidence="16">Lacks conserved residue(s) required for the propagation of feature annotation.</text>
</comment>
<keyword evidence="19" id="KW-0175">Coiled coil</keyword>
<feature type="disulfide bond" evidence="16">
    <location>
        <begin position="526"/>
        <end position="538"/>
    </location>
</feature>
<dbReference type="PROSITE" id="PS01209">
    <property type="entry name" value="LDLRA_1"/>
    <property type="match status" value="3"/>
</dbReference>
<dbReference type="GO" id="GO:0008270">
    <property type="term" value="F:zinc ion binding"/>
    <property type="evidence" value="ECO:0007669"/>
    <property type="project" value="UniProtKB-KW"/>
</dbReference>
<dbReference type="InterPro" id="IPR036855">
    <property type="entry name" value="Znf_CCCH_sf"/>
</dbReference>
<dbReference type="PROSITE" id="PS50068">
    <property type="entry name" value="LDLRA_2"/>
    <property type="match status" value="7"/>
</dbReference>
<dbReference type="InterPro" id="IPR002172">
    <property type="entry name" value="LDrepeatLR_classA_rpt"/>
</dbReference>
<keyword evidence="10 18" id="KW-0862">Zinc</keyword>
<evidence type="ECO:0000256" key="18">
    <source>
        <dbReference type="PROSITE-ProRule" id="PRU00723"/>
    </source>
</evidence>
<dbReference type="SUPFAM" id="SSF57424">
    <property type="entry name" value="LDL receptor-like module"/>
    <property type="match status" value="7"/>
</dbReference>
<evidence type="ECO:0000256" key="5">
    <source>
        <dbReference type="ARBA" id="ARBA00022692"/>
    </source>
</evidence>
<dbReference type="Pfam" id="PF00057">
    <property type="entry name" value="Ldl_recept_a"/>
    <property type="match status" value="6"/>
</dbReference>
<feature type="repeat" description="LDL-receptor class B" evidence="17">
    <location>
        <begin position="811"/>
        <end position="854"/>
    </location>
</feature>
<evidence type="ECO:0000256" key="14">
    <source>
        <dbReference type="ARBA" id="ARBA00023170"/>
    </source>
</evidence>
<dbReference type="Gene3D" id="2.120.10.30">
    <property type="entry name" value="TolB, C-terminal domain"/>
    <property type="match status" value="1"/>
</dbReference>
<feature type="region of interest" description="Disordered" evidence="20">
    <location>
        <begin position="1219"/>
        <end position="1241"/>
    </location>
</feature>
<dbReference type="InterPro" id="IPR011042">
    <property type="entry name" value="6-blade_b-propeller_TolB-like"/>
</dbReference>
<evidence type="ECO:0000256" key="4">
    <source>
        <dbReference type="ARBA" id="ARBA00022583"/>
    </source>
</evidence>
<evidence type="ECO:0000256" key="11">
    <source>
        <dbReference type="ARBA" id="ARBA00022989"/>
    </source>
</evidence>
<feature type="disulfide bond" evidence="16">
    <location>
        <begin position="545"/>
        <end position="560"/>
    </location>
</feature>
<dbReference type="GO" id="GO:0042562">
    <property type="term" value="F:hormone binding"/>
    <property type="evidence" value="ECO:0007669"/>
    <property type="project" value="TreeGrafter"/>
</dbReference>
<dbReference type="InterPro" id="IPR000742">
    <property type="entry name" value="EGF"/>
</dbReference>
<keyword evidence="7" id="KW-0732">Signal</keyword>
<dbReference type="PROSITE" id="PS50103">
    <property type="entry name" value="ZF_C3H1"/>
    <property type="match status" value="1"/>
</dbReference>
<feature type="zinc finger region" description="C3H1-type" evidence="18">
    <location>
        <begin position="246"/>
        <end position="274"/>
    </location>
</feature>
<dbReference type="Pfam" id="PF00642">
    <property type="entry name" value="zf-CCCH"/>
    <property type="match status" value="1"/>
</dbReference>
<dbReference type="Gene3D" id="4.10.400.10">
    <property type="entry name" value="Low-density Lipoprotein Receptor"/>
    <property type="match status" value="7"/>
</dbReference>
<dbReference type="Gene3D" id="2.10.25.10">
    <property type="entry name" value="Laminin"/>
    <property type="match status" value="2"/>
</dbReference>
<dbReference type="AlphaFoldDB" id="A0A553PDI4"/>
<comment type="caution">
    <text evidence="23">The sequence shown here is derived from an EMBL/GenBank/DDBJ whole genome shotgun (WGS) entry which is preliminary data.</text>
</comment>
<dbReference type="FunFam" id="4.10.400.10:FF:000004">
    <property type="entry name" value="Low-density lipoprotein receptor-related protein 1"/>
    <property type="match status" value="1"/>
</dbReference>
<evidence type="ECO:0000256" key="17">
    <source>
        <dbReference type="PROSITE-ProRule" id="PRU00461"/>
    </source>
</evidence>
<evidence type="ECO:0000256" key="3">
    <source>
        <dbReference type="ARBA" id="ARBA00022536"/>
    </source>
</evidence>
<comment type="subcellular location">
    <subcellularLocation>
        <location evidence="1">Cell membrane</location>
        <topology evidence="1">Single-pass type I membrane protein</topology>
    </subcellularLocation>
</comment>
<evidence type="ECO:0000256" key="16">
    <source>
        <dbReference type="PROSITE-ProRule" id="PRU00124"/>
    </source>
</evidence>
<evidence type="ECO:0000256" key="19">
    <source>
        <dbReference type="SAM" id="Coils"/>
    </source>
</evidence>
<keyword evidence="13 16" id="KW-1015">Disulfide bond</keyword>
<evidence type="ECO:0000256" key="6">
    <source>
        <dbReference type="ARBA" id="ARBA00022723"/>
    </source>
</evidence>
<evidence type="ECO:0000256" key="20">
    <source>
        <dbReference type="SAM" id="MobiDB-lite"/>
    </source>
</evidence>
<proteinExistence type="predicted"/>
<evidence type="ECO:0000313" key="23">
    <source>
        <dbReference type="EMBL" id="TRY75741.1"/>
    </source>
</evidence>
<keyword evidence="6 18" id="KW-0479">Metal-binding</keyword>
<feature type="repeat" description="LDL-receptor class B" evidence="17">
    <location>
        <begin position="768"/>
        <end position="810"/>
    </location>
</feature>
<dbReference type="PANTHER" id="PTHR22722:SF14">
    <property type="entry name" value="MEGALIN, ISOFORM A"/>
    <property type="match status" value="1"/>
</dbReference>
<dbReference type="PANTHER" id="PTHR22722">
    <property type="entry name" value="LOW-DENSITY LIPOPROTEIN RECEPTOR-RELATED PROTEIN 2-RELATED"/>
    <property type="match status" value="1"/>
</dbReference>
<dbReference type="InterPro" id="IPR026823">
    <property type="entry name" value="cEGF"/>
</dbReference>
<feature type="disulfide bond" evidence="16">
    <location>
        <begin position="434"/>
        <end position="452"/>
    </location>
</feature>
<organism evidence="23 24">
    <name type="scientific">Tigriopus californicus</name>
    <name type="common">Marine copepod</name>
    <dbReference type="NCBI Taxonomy" id="6832"/>
    <lineage>
        <taxon>Eukaryota</taxon>
        <taxon>Metazoa</taxon>
        <taxon>Ecdysozoa</taxon>
        <taxon>Arthropoda</taxon>
        <taxon>Crustacea</taxon>
        <taxon>Multicrustacea</taxon>
        <taxon>Hexanauplia</taxon>
        <taxon>Copepoda</taxon>
        <taxon>Harpacticoida</taxon>
        <taxon>Harpacticidae</taxon>
        <taxon>Tigriopus</taxon>
    </lineage>
</organism>
<keyword evidence="11 21" id="KW-1133">Transmembrane helix</keyword>
<dbReference type="PROSITE" id="PS01187">
    <property type="entry name" value="EGF_CA"/>
    <property type="match status" value="1"/>
</dbReference>
<dbReference type="PROSITE" id="PS01186">
    <property type="entry name" value="EGF_2"/>
    <property type="match status" value="1"/>
</dbReference>